<dbReference type="SUPFAM" id="SSF47565">
    <property type="entry name" value="Insect pheromone/odorant-binding proteins"/>
    <property type="match status" value="1"/>
</dbReference>
<protein>
    <submittedName>
        <fullName evidence="2">Uncharacterized protein</fullName>
    </submittedName>
</protein>
<evidence type="ECO:0000313" key="2">
    <source>
        <dbReference type="EMBL" id="CAB3384884.1"/>
    </source>
</evidence>
<keyword evidence="3" id="KW-1185">Reference proteome</keyword>
<dbReference type="InterPro" id="IPR036728">
    <property type="entry name" value="PBP_GOBP_sf"/>
</dbReference>
<accession>A0A8S1DVZ8</accession>
<evidence type="ECO:0000313" key="3">
    <source>
        <dbReference type="Proteomes" id="UP000494165"/>
    </source>
</evidence>
<dbReference type="AlphaFoldDB" id="A0A8S1DVZ8"/>
<dbReference type="EMBL" id="CADEPI010000377">
    <property type="protein sequence ID" value="CAB3384884.1"/>
    <property type="molecule type" value="Genomic_DNA"/>
</dbReference>
<reference evidence="2 3" key="1">
    <citation type="submission" date="2020-04" db="EMBL/GenBank/DDBJ databases">
        <authorList>
            <person name="Alioto T."/>
            <person name="Alioto T."/>
            <person name="Gomez Garrido J."/>
        </authorList>
    </citation>
    <scope>NUCLEOTIDE SEQUENCE [LARGE SCALE GENOMIC DNA]</scope>
</reference>
<comment type="caution">
    <text evidence="2">The sequence shown here is derived from an EMBL/GenBank/DDBJ whole genome shotgun (WGS) entry which is preliminary data.</text>
</comment>
<keyword evidence="1" id="KW-0732">Signal</keyword>
<name>A0A8S1DVZ8_9INSE</name>
<feature type="signal peptide" evidence="1">
    <location>
        <begin position="1"/>
        <end position="22"/>
    </location>
</feature>
<feature type="chain" id="PRO_5035922144" evidence="1">
    <location>
        <begin position="23"/>
        <end position="200"/>
    </location>
</feature>
<proteinExistence type="predicted"/>
<gene>
    <name evidence="2" type="ORF">CLODIP_2_CD04376</name>
</gene>
<dbReference type="GO" id="GO:0005549">
    <property type="term" value="F:odorant binding"/>
    <property type="evidence" value="ECO:0007669"/>
    <property type="project" value="InterPro"/>
</dbReference>
<sequence length="200" mass="22130">MNFSGISPFVACVLIVFQVCDCARAPQQRTKITSTASTCPEPPPSLVMAHNHCKKMQDHAMDTMGNKNSSDVVTTMNSTDADMMKMLKCYPLCLLKALTLVDENMVPMESKMKTMMTTVALITDPKSKEMMSNLIENCLKEYNPMAMNGEHNQQEAHSCMATGMDHSGHMKDKCLGAANLMSCINKGLPCPIFDDMKMMK</sequence>
<dbReference type="Proteomes" id="UP000494165">
    <property type="component" value="Unassembled WGS sequence"/>
</dbReference>
<organism evidence="2 3">
    <name type="scientific">Cloeon dipterum</name>
    <dbReference type="NCBI Taxonomy" id="197152"/>
    <lineage>
        <taxon>Eukaryota</taxon>
        <taxon>Metazoa</taxon>
        <taxon>Ecdysozoa</taxon>
        <taxon>Arthropoda</taxon>
        <taxon>Hexapoda</taxon>
        <taxon>Insecta</taxon>
        <taxon>Pterygota</taxon>
        <taxon>Palaeoptera</taxon>
        <taxon>Ephemeroptera</taxon>
        <taxon>Pisciforma</taxon>
        <taxon>Baetidae</taxon>
        <taxon>Cloeon</taxon>
    </lineage>
</organism>
<evidence type="ECO:0000256" key="1">
    <source>
        <dbReference type="SAM" id="SignalP"/>
    </source>
</evidence>